<keyword evidence="2 7" id="KW-0677">Repeat</keyword>
<dbReference type="OrthoDB" id="10256122at2759"/>
<feature type="repeat" description="WD" evidence="6">
    <location>
        <begin position="330"/>
        <end position="361"/>
    </location>
</feature>
<name>A0A9W4TXT4_9ASCO</name>
<evidence type="ECO:0000256" key="1">
    <source>
        <dbReference type="ARBA" id="ARBA00022574"/>
    </source>
</evidence>
<comment type="similarity">
    <text evidence="3 7">Belongs to the WD repeat PRL1/PRL2 family.</text>
</comment>
<feature type="repeat" description="WD" evidence="6">
    <location>
        <begin position="195"/>
        <end position="236"/>
    </location>
</feature>
<gene>
    <name evidence="8" type="ORF">CANVERA_P3021</name>
</gene>
<evidence type="ECO:0000256" key="4">
    <source>
        <dbReference type="ARBA" id="ARBA00026147"/>
    </source>
</evidence>
<dbReference type="PROSITE" id="PS00678">
    <property type="entry name" value="WD_REPEATS_1"/>
    <property type="match status" value="2"/>
</dbReference>
<feature type="repeat" description="WD" evidence="6">
    <location>
        <begin position="153"/>
        <end position="194"/>
    </location>
</feature>
<dbReference type="AlphaFoldDB" id="A0A9W4TXT4"/>
<dbReference type="SUPFAM" id="SSF50978">
    <property type="entry name" value="WD40 repeat-like"/>
    <property type="match status" value="1"/>
</dbReference>
<dbReference type="InterPro" id="IPR015943">
    <property type="entry name" value="WD40/YVTN_repeat-like_dom_sf"/>
</dbReference>
<dbReference type="GO" id="GO:0000398">
    <property type="term" value="P:mRNA splicing, via spliceosome"/>
    <property type="evidence" value="ECO:0007669"/>
    <property type="project" value="UniProtKB-UniRule"/>
</dbReference>
<keyword evidence="9" id="KW-1185">Reference proteome</keyword>
<accession>A0A9W4TXT4</accession>
<keyword evidence="7" id="KW-0747">Spliceosome</keyword>
<dbReference type="Gene3D" id="2.130.10.10">
    <property type="entry name" value="YVTN repeat-like/Quinoprotein amine dehydrogenase"/>
    <property type="match status" value="1"/>
</dbReference>
<evidence type="ECO:0000313" key="9">
    <source>
        <dbReference type="Proteomes" id="UP001152885"/>
    </source>
</evidence>
<organism evidence="8 9">
    <name type="scientific">Candida verbasci</name>
    <dbReference type="NCBI Taxonomy" id="1227364"/>
    <lineage>
        <taxon>Eukaryota</taxon>
        <taxon>Fungi</taxon>
        <taxon>Dikarya</taxon>
        <taxon>Ascomycota</taxon>
        <taxon>Saccharomycotina</taxon>
        <taxon>Pichiomycetes</taxon>
        <taxon>Debaryomycetaceae</taxon>
        <taxon>Candida/Lodderomyces clade</taxon>
        <taxon>Candida</taxon>
    </lineage>
</organism>
<dbReference type="PROSITE" id="PS50294">
    <property type="entry name" value="WD_REPEATS_REGION"/>
    <property type="match status" value="6"/>
</dbReference>
<dbReference type="SMART" id="SM00320">
    <property type="entry name" value="WD40"/>
    <property type="match status" value="7"/>
</dbReference>
<keyword evidence="7" id="KW-0508">mRNA splicing</keyword>
<reference evidence="8" key="1">
    <citation type="submission" date="2022-12" db="EMBL/GenBank/DDBJ databases">
        <authorList>
            <person name="Brejova B."/>
        </authorList>
    </citation>
    <scope>NUCLEOTIDE SEQUENCE</scope>
</reference>
<comment type="subcellular location">
    <subcellularLocation>
        <location evidence="7">Nucleus</location>
    </subcellularLocation>
</comment>
<dbReference type="PANTHER" id="PTHR19923:SF0">
    <property type="entry name" value="PLEIOTROPIC REGULATOR 1"/>
    <property type="match status" value="1"/>
</dbReference>
<evidence type="ECO:0000256" key="3">
    <source>
        <dbReference type="ARBA" id="ARBA00025726"/>
    </source>
</evidence>
<dbReference type="InterPro" id="IPR001680">
    <property type="entry name" value="WD40_rpt"/>
</dbReference>
<evidence type="ECO:0000256" key="6">
    <source>
        <dbReference type="PROSITE-ProRule" id="PRU00221"/>
    </source>
</evidence>
<comment type="function">
    <text evidence="7">Involved in pre-mRNA splicing and required for cell cycle progression at G2/M.</text>
</comment>
<evidence type="ECO:0000313" key="8">
    <source>
        <dbReference type="EMBL" id="CAI5758509.1"/>
    </source>
</evidence>
<feature type="repeat" description="WD" evidence="6">
    <location>
        <begin position="106"/>
        <end position="147"/>
    </location>
</feature>
<dbReference type="InterPro" id="IPR045241">
    <property type="entry name" value="Prp46/PLRG1-like"/>
</dbReference>
<proteinExistence type="inferred from homology"/>
<keyword evidence="7" id="KW-0539">Nucleus</keyword>
<sequence>MADLFDDLIPIHDDTIYTNIKQDYIFKNYTRKQEEVKQELEKSQDEESILKTSNWSLLKTLAGAHQGWIRSIAIDEITNKFFITGSQDSTIKIWDLNQELDLKTTLTGHIMGIRSLIISKKFPYLLSGSEDKLIKCWDLERTNSIEGCQIRQYYGHLGGIYAMSIHPEFDLLFSGGKDSCVRVWDIRSRNEIMILLGHRNDITTIETDSNDPQVITSSMDGTIRLWDLRQTKTELCITQHSKSIRSMKLHPNERTFVSGDSNGNIKQWILPEGDLLNDFEKKNNDEIINSLAINPISNQLFSGYDNGKIEIYDYITGNLLQSGKSPGLPGNENDNAIYSSVFDMSGLRLITGEGDKSIKIWGDLNNEI</sequence>
<dbReference type="GO" id="GO:0071011">
    <property type="term" value="C:precatalytic spliceosome"/>
    <property type="evidence" value="ECO:0007669"/>
    <property type="project" value="TreeGrafter"/>
</dbReference>
<comment type="caution">
    <text evidence="8">The sequence shown here is derived from an EMBL/GenBank/DDBJ whole genome shotgun (WGS) entry which is preliminary data.</text>
</comment>
<dbReference type="PANTHER" id="PTHR19923">
    <property type="entry name" value="WD40 REPEAT PROTEINPRL1/PRL2-RELATED"/>
    <property type="match status" value="1"/>
</dbReference>
<dbReference type="Pfam" id="PF00400">
    <property type="entry name" value="WD40"/>
    <property type="match status" value="7"/>
</dbReference>
<feature type="repeat" description="WD" evidence="6">
    <location>
        <begin position="237"/>
        <end position="278"/>
    </location>
</feature>
<dbReference type="InterPro" id="IPR036322">
    <property type="entry name" value="WD40_repeat_dom_sf"/>
</dbReference>
<keyword evidence="1 6" id="KW-0853">WD repeat</keyword>
<dbReference type="GO" id="GO:0071013">
    <property type="term" value="C:catalytic step 2 spliceosome"/>
    <property type="evidence" value="ECO:0007669"/>
    <property type="project" value="TreeGrafter"/>
</dbReference>
<dbReference type="InterPro" id="IPR020472">
    <property type="entry name" value="WD40_PAC1"/>
</dbReference>
<dbReference type="PROSITE" id="PS50082">
    <property type="entry name" value="WD_REPEATS_2"/>
    <property type="match status" value="6"/>
</dbReference>
<dbReference type="PRINTS" id="PR00320">
    <property type="entry name" value="GPROTEINBRPT"/>
</dbReference>
<keyword evidence="7" id="KW-0507">mRNA processing</keyword>
<evidence type="ECO:0000256" key="2">
    <source>
        <dbReference type="ARBA" id="ARBA00022737"/>
    </source>
</evidence>
<evidence type="ECO:0000256" key="5">
    <source>
        <dbReference type="ARBA" id="ARBA00033071"/>
    </source>
</evidence>
<feature type="repeat" description="WD" evidence="6">
    <location>
        <begin position="62"/>
        <end position="104"/>
    </location>
</feature>
<dbReference type="GO" id="GO:0000974">
    <property type="term" value="C:Prp19 complex"/>
    <property type="evidence" value="ECO:0007669"/>
    <property type="project" value="TreeGrafter"/>
</dbReference>
<protein>
    <recommendedName>
        <fullName evidence="4 7">Pre-mRNA-splicing factor PRP46</fullName>
    </recommendedName>
    <alternativeName>
        <fullName evidence="5 7">Pre-mRNA-processing protein 46</fullName>
    </alternativeName>
</protein>
<comment type="subunit">
    <text evidence="7">Associated with the spliceosome.</text>
</comment>
<dbReference type="Proteomes" id="UP001152885">
    <property type="component" value="Unassembled WGS sequence"/>
</dbReference>
<dbReference type="EMBL" id="CANTUO010000003">
    <property type="protein sequence ID" value="CAI5758509.1"/>
    <property type="molecule type" value="Genomic_DNA"/>
</dbReference>
<evidence type="ECO:0000256" key="7">
    <source>
        <dbReference type="RuleBase" id="RU369036"/>
    </source>
</evidence>
<dbReference type="CDD" id="cd00200">
    <property type="entry name" value="WD40"/>
    <property type="match status" value="1"/>
</dbReference>
<dbReference type="InterPro" id="IPR019775">
    <property type="entry name" value="WD40_repeat_CS"/>
</dbReference>